<keyword evidence="3" id="KW-0472">Membrane</keyword>
<dbReference type="Pfam" id="PF00385">
    <property type="entry name" value="Chromo"/>
    <property type="match status" value="1"/>
</dbReference>
<dbReference type="PROSITE" id="PS50013">
    <property type="entry name" value="CHROMO_2"/>
    <property type="match status" value="1"/>
</dbReference>
<dbReference type="SMART" id="SM00298">
    <property type="entry name" value="CHROMO"/>
    <property type="match status" value="1"/>
</dbReference>
<evidence type="ECO:0000256" key="3">
    <source>
        <dbReference type="SAM" id="Phobius"/>
    </source>
</evidence>
<dbReference type="PROSITE" id="PS50994">
    <property type="entry name" value="INTEGRASE"/>
    <property type="match status" value="1"/>
</dbReference>
<dbReference type="Gene3D" id="2.40.50.40">
    <property type="match status" value="1"/>
</dbReference>
<dbReference type="InterPro" id="IPR000953">
    <property type="entry name" value="Chromo/chromo_shadow_dom"/>
</dbReference>
<comment type="subcellular location">
    <subcellularLocation>
        <location evidence="1">Nucleus</location>
    </subcellularLocation>
</comment>
<dbReference type="SUPFAM" id="SSF54160">
    <property type="entry name" value="Chromo domain-like"/>
    <property type="match status" value="1"/>
</dbReference>
<sequence>MAHFVPLPKLPTAKDTAQAVQYHVFRLHGLPKDIVTDRGPQFTSTFWKEFCHLLGATVSLTSGFHPQSNGQTERINQELEKALRCVASRNPLSWAQQLVWVEYAHNTLTCSATRMSPFQCVYGYQPPLFPSQEGEVSCPSALAKARRCRRTWAQARAALLQAVTAYSIGANRRRTPAPTYHAGQKVWLSAKDLPIRVESRKLAAWFLGPFVVERVISPTAVRLRLPSTMRVHPTFHVSRVKPVRRTLLAPAAPPPPAPHLLDGDPVYTVRRLLRSRRRGRGIQYLVDWEGYGPEERSWIPAGRILDPALIADFHSQHPDQPALRRGRPRGVLRAARAPPDPAPVPSAVGYQLPSGDDAQDSDRTVSPPPTRLVSLFFFSLGDFWGCPSGGGGGGAGVLSRFFSVRCLFFLFFPSIVFFPLPLIISFNPGHFTPLVATATLITKM</sequence>
<feature type="domain" description="Chromo" evidence="4">
    <location>
        <begin position="267"/>
        <end position="325"/>
    </location>
</feature>
<accession>A0ABD1JFB8</accession>
<keyword evidence="3" id="KW-1133">Transmembrane helix</keyword>
<dbReference type="InterPro" id="IPR001584">
    <property type="entry name" value="Integrase_cat-core"/>
</dbReference>
<organism evidence="6 7">
    <name type="scientific">Coilia grayii</name>
    <name type="common">Gray's grenadier anchovy</name>
    <dbReference type="NCBI Taxonomy" id="363190"/>
    <lineage>
        <taxon>Eukaryota</taxon>
        <taxon>Metazoa</taxon>
        <taxon>Chordata</taxon>
        <taxon>Craniata</taxon>
        <taxon>Vertebrata</taxon>
        <taxon>Euteleostomi</taxon>
        <taxon>Actinopterygii</taxon>
        <taxon>Neopterygii</taxon>
        <taxon>Teleostei</taxon>
        <taxon>Clupei</taxon>
        <taxon>Clupeiformes</taxon>
        <taxon>Clupeoidei</taxon>
        <taxon>Engraulidae</taxon>
        <taxon>Coilinae</taxon>
        <taxon>Coilia</taxon>
    </lineage>
</organism>
<dbReference type="InterPro" id="IPR023780">
    <property type="entry name" value="Chromo_domain"/>
</dbReference>
<evidence type="ECO:0008006" key="8">
    <source>
        <dbReference type="Google" id="ProtNLM"/>
    </source>
</evidence>
<comment type="caution">
    <text evidence="6">The sequence shown here is derived from an EMBL/GenBank/DDBJ whole genome shotgun (WGS) entry which is preliminary data.</text>
</comment>
<dbReference type="InterPro" id="IPR056924">
    <property type="entry name" value="SH3_Tf2-1"/>
</dbReference>
<dbReference type="Proteomes" id="UP001591681">
    <property type="component" value="Unassembled WGS sequence"/>
</dbReference>
<dbReference type="GO" id="GO:0005634">
    <property type="term" value="C:nucleus"/>
    <property type="evidence" value="ECO:0007669"/>
    <property type="project" value="UniProtKB-SubCell"/>
</dbReference>
<evidence type="ECO:0000313" key="7">
    <source>
        <dbReference type="Proteomes" id="UP001591681"/>
    </source>
</evidence>
<keyword evidence="7" id="KW-1185">Reference proteome</keyword>
<dbReference type="AlphaFoldDB" id="A0ABD1JFB8"/>
<dbReference type="Gene3D" id="3.30.420.10">
    <property type="entry name" value="Ribonuclease H-like superfamily/Ribonuclease H"/>
    <property type="match status" value="1"/>
</dbReference>
<feature type="domain" description="Integrase catalytic" evidence="5">
    <location>
        <begin position="1"/>
        <end position="125"/>
    </location>
</feature>
<dbReference type="SUPFAM" id="SSF53098">
    <property type="entry name" value="Ribonuclease H-like"/>
    <property type="match status" value="1"/>
</dbReference>
<feature type="transmembrane region" description="Helical" evidence="3">
    <location>
        <begin position="406"/>
        <end position="424"/>
    </location>
</feature>
<dbReference type="InterPro" id="IPR016197">
    <property type="entry name" value="Chromo-like_dom_sf"/>
</dbReference>
<protein>
    <recommendedName>
        <fullName evidence="8">Integrase catalytic domain-containing protein</fullName>
    </recommendedName>
</protein>
<dbReference type="EMBL" id="JBHFQA010000017">
    <property type="protein sequence ID" value="KAL2085065.1"/>
    <property type="molecule type" value="Genomic_DNA"/>
</dbReference>
<dbReference type="PANTHER" id="PTHR37984:SF15">
    <property type="entry name" value="INTEGRASE CATALYTIC DOMAIN-CONTAINING PROTEIN"/>
    <property type="match status" value="1"/>
</dbReference>
<evidence type="ECO:0000259" key="5">
    <source>
        <dbReference type="PROSITE" id="PS50994"/>
    </source>
</evidence>
<proteinExistence type="predicted"/>
<evidence type="ECO:0000256" key="1">
    <source>
        <dbReference type="ARBA" id="ARBA00004123"/>
    </source>
</evidence>
<dbReference type="InterPro" id="IPR036397">
    <property type="entry name" value="RNaseH_sf"/>
</dbReference>
<gene>
    <name evidence="6" type="ORF">ACEWY4_020583</name>
</gene>
<evidence type="ECO:0000256" key="2">
    <source>
        <dbReference type="SAM" id="MobiDB-lite"/>
    </source>
</evidence>
<dbReference type="InterPro" id="IPR050951">
    <property type="entry name" value="Retrovirus_Pol_polyprotein"/>
</dbReference>
<dbReference type="PANTHER" id="PTHR37984">
    <property type="entry name" value="PROTEIN CBG26694"/>
    <property type="match status" value="1"/>
</dbReference>
<dbReference type="Pfam" id="PF24626">
    <property type="entry name" value="SH3_Tf2-1"/>
    <property type="match status" value="1"/>
</dbReference>
<name>A0ABD1JFB8_9TELE</name>
<reference evidence="6 7" key="1">
    <citation type="submission" date="2024-09" db="EMBL/GenBank/DDBJ databases">
        <title>A chromosome-level genome assembly of Gray's grenadier anchovy, Coilia grayii.</title>
        <authorList>
            <person name="Fu Z."/>
        </authorList>
    </citation>
    <scope>NUCLEOTIDE SEQUENCE [LARGE SCALE GENOMIC DNA]</scope>
    <source>
        <strain evidence="6">G4</strain>
        <tissue evidence="6">Muscle</tissue>
    </source>
</reference>
<evidence type="ECO:0000259" key="4">
    <source>
        <dbReference type="PROSITE" id="PS50013"/>
    </source>
</evidence>
<keyword evidence="3" id="KW-0812">Transmembrane</keyword>
<feature type="region of interest" description="Disordered" evidence="2">
    <location>
        <begin position="333"/>
        <end position="366"/>
    </location>
</feature>
<evidence type="ECO:0000313" key="6">
    <source>
        <dbReference type="EMBL" id="KAL2085065.1"/>
    </source>
</evidence>
<dbReference type="InterPro" id="IPR012337">
    <property type="entry name" value="RNaseH-like_sf"/>
</dbReference>